<reference evidence="1" key="1">
    <citation type="journal article" date="2021" name="Mol. Ecol. Resour.">
        <title>Apolygus lucorum genome provides insights into omnivorousness and mesophyll feeding.</title>
        <authorList>
            <person name="Liu Y."/>
            <person name="Liu H."/>
            <person name="Wang H."/>
            <person name="Huang T."/>
            <person name="Liu B."/>
            <person name="Yang B."/>
            <person name="Yin L."/>
            <person name="Li B."/>
            <person name="Zhang Y."/>
            <person name="Zhang S."/>
            <person name="Jiang F."/>
            <person name="Zhang X."/>
            <person name="Ren Y."/>
            <person name="Wang B."/>
            <person name="Wang S."/>
            <person name="Lu Y."/>
            <person name="Wu K."/>
            <person name="Fan W."/>
            <person name="Wang G."/>
        </authorList>
    </citation>
    <scope>NUCLEOTIDE SEQUENCE</scope>
    <source>
        <strain evidence="1">12Hb</strain>
    </source>
</reference>
<evidence type="ECO:0000313" key="2">
    <source>
        <dbReference type="Proteomes" id="UP000466442"/>
    </source>
</evidence>
<evidence type="ECO:0000313" key="1">
    <source>
        <dbReference type="EMBL" id="KAF6202160.1"/>
    </source>
</evidence>
<proteinExistence type="predicted"/>
<keyword evidence="2" id="KW-1185">Reference proteome</keyword>
<name>A0A6A4INQ2_APOLU</name>
<protein>
    <submittedName>
        <fullName evidence="1">Uncharacterized protein</fullName>
    </submittedName>
</protein>
<dbReference type="Proteomes" id="UP000466442">
    <property type="component" value="Linkage Group LG12"/>
</dbReference>
<gene>
    <name evidence="1" type="ORF">GE061_004558</name>
</gene>
<sequence length="143" mass="17027">MWRRVVWVACFAFAAAERENQEHTLDESLVDSFPYEEPSNSMKKISGRSLFITPTVIRCPERFHYNPYIERCVKPLRIVRTEEQLLNQLNSMFKSNLKSRNSPGHKKNHRKEKLREMYQNLTSTYPTLRIRHSGSRRVNKNKT</sequence>
<accession>A0A6A4INQ2</accession>
<comment type="caution">
    <text evidence="1">The sequence shown here is derived from an EMBL/GenBank/DDBJ whole genome shotgun (WGS) entry which is preliminary data.</text>
</comment>
<dbReference type="EMBL" id="WIXP02000012">
    <property type="protein sequence ID" value="KAF6202160.1"/>
    <property type="molecule type" value="Genomic_DNA"/>
</dbReference>
<organism evidence="1 2">
    <name type="scientific">Apolygus lucorum</name>
    <name type="common">Small green plant bug</name>
    <name type="synonym">Lygocoris lucorum</name>
    <dbReference type="NCBI Taxonomy" id="248454"/>
    <lineage>
        <taxon>Eukaryota</taxon>
        <taxon>Metazoa</taxon>
        <taxon>Ecdysozoa</taxon>
        <taxon>Arthropoda</taxon>
        <taxon>Hexapoda</taxon>
        <taxon>Insecta</taxon>
        <taxon>Pterygota</taxon>
        <taxon>Neoptera</taxon>
        <taxon>Paraneoptera</taxon>
        <taxon>Hemiptera</taxon>
        <taxon>Heteroptera</taxon>
        <taxon>Panheteroptera</taxon>
        <taxon>Cimicomorpha</taxon>
        <taxon>Miridae</taxon>
        <taxon>Mirini</taxon>
        <taxon>Apolygus</taxon>
    </lineage>
</organism>
<dbReference type="AlphaFoldDB" id="A0A6A4INQ2"/>